<evidence type="ECO:0000256" key="1">
    <source>
        <dbReference type="ARBA" id="ARBA00004141"/>
    </source>
</evidence>
<gene>
    <name evidence="7" type="ORF">K1W69_23790</name>
</gene>
<keyword evidence="4 5" id="KW-0472">Membrane</keyword>
<organism evidence="7 8">
    <name type="scientific">Flavimaribacter sediminis</name>
    <dbReference type="NCBI Taxonomy" id="2865987"/>
    <lineage>
        <taxon>Bacteria</taxon>
        <taxon>Pseudomonadati</taxon>
        <taxon>Pseudomonadota</taxon>
        <taxon>Alphaproteobacteria</taxon>
        <taxon>Hyphomicrobiales</taxon>
        <taxon>Rhizobiaceae</taxon>
        <taxon>Flavimaribacter</taxon>
    </lineage>
</organism>
<name>A0AAE3D3L5_9HYPH</name>
<evidence type="ECO:0000313" key="7">
    <source>
        <dbReference type="EMBL" id="MBW8640237.1"/>
    </source>
</evidence>
<dbReference type="GO" id="GO:0016020">
    <property type="term" value="C:membrane"/>
    <property type="evidence" value="ECO:0007669"/>
    <property type="project" value="UniProtKB-SubCell"/>
</dbReference>
<proteinExistence type="predicted"/>
<dbReference type="EMBL" id="JAICBX010000005">
    <property type="protein sequence ID" value="MBW8640237.1"/>
    <property type="molecule type" value="Genomic_DNA"/>
</dbReference>
<evidence type="ECO:0000256" key="3">
    <source>
        <dbReference type="ARBA" id="ARBA00022989"/>
    </source>
</evidence>
<keyword evidence="2 5" id="KW-0812">Transmembrane</keyword>
<dbReference type="AlphaFoldDB" id="A0AAE3D3L5"/>
<evidence type="ECO:0000256" key="5">
    <source>
        <dbReference type="SAM" id="Phobius"/>
    </source>
</evidence>
<evidence type="ECO:0000313" key="8">
    <source>
        <dbReference type="Proteomes" id="UP001196509"/>
    </source>
</evidence>
<keyword evidence="8" id="KW-1185">Reference proteome</keyword>
<accession>A0AAE3D3L5</accession>
<evidence type="ECO:0000256" key="2">
    <source>
        <dbReference type="ARBA" id="ARBA00022692"/>
    </source>
</evidence>
<dbReference type="Pfam" id="PF07298">
    <property type="entry name" value="NnrU"/>
    <property type="match status" value="1"/>
</dbReference>
<comment type="subcellular location">
    <subcellularLocation>
        <location evidence="1">Membrane</location>
        <topology evidence="1">Multi-pass membrane protein</topology>
    </subcellularLocation>
</comment>
<feature type="domain" description="NnrU" evidence="6">
    <location>
        <begin position="4"/>
        <end position="189"/>
    </location>
</feature>
<keyword evidence="3 5" id="KW-1133">Transmembrane helix</keyword>
<feature type="transmembrane region" description="Helical" evidence="5">
    <location>
        <begin position="164"/>
        <end position="186"/>
    </location>
</feature>
<reference evidence="7" key="1">
    <citation type="submission" date="2021-08" db="EMBL/GenBank/DDBJ databases">
        <title>Hoeflea bacterium WL0058 sp. nov., isolated from the sediment.</title>
        <authorList>
            <person name="Wang L."/>
            <person name="Zhang D."/>
        </authorList>
    </citation>
    <scope>NUCLEOTIDE SEQUENCE</scope>
    <source>
        <strain evidence="7">WL0058</strain>
    </source>
</reference>
<feature type="transmembrane region" description="Helical" evidence="5">
    <location>
        <begin position="111"/>
        <end position="138"/>
    </location>
</feature>
<feature type="transmembrane region" description="Helical" evidence="5">
    <location>
        <begin position="71"/>
        <end position="91"/>
    </location>
</feature>
<protein>
    <submittedName>
        <fullName evidence="7">NnrU family protein</fullName>
    </submittedName>
</protein>
<evidence type="ECO:0000256" key="4">
    <source>
        <dbReference type="ARBA" id="ARBA00023136"/>
    </source>
</evidence>
<feature type="transmembrane region" description="Helical" evidence="5">
    <location>
        <begin position="40"/>
        <end position="59"/>
    </location>
</feature>
<comment type="caution">
    <text evidence="7">The sequence shown here is derived from an EMBL/GenBank/DDBJ whole genome shotgun (WGS) entry which is preliminary data.</text>
</comment>
<dbReference type="RefSeq" id="WP_220230946.1">
    <property type="nucleotide sequence ID" value="NZ_JAICBX010000005.1"/>
</dbReference>
<dbReference type="Proteomes" id="UP001196509">
    <property type="component" value="Unassembled WGS sequence"/>
</dbReference>
<dbReference type="InterPro" id="IPR009915">
    <property type="entry name" value="NnrU_dom"/>
</dbReference>
<evidence type="ECO:0000259" key="6">
    <source>
        <dbReference type="Pfam" id="PF07298"/>
    </source>
</evidence>
<sequence>MFWLIIGLILFLGAHSVRIVAPDFRQRFMESRGDNAWKGLYTLVSLAGLILIIWGFSIARYGPIIYDPPLWMRYITELLMLFAFISLAVSSVPAGKLKPALKHPMLLSVKIWALAHLLANGDLASLLLFGSFLVWAVADRISEKRRLKAGITQPTEPGPVRNDVIAVIVGVVVYGLFIWKLHYWLIGVPVHA</sequence>